<dbReference type="Proteomes" id="UP000094385">
    <property type="component" value="Unassembled WGS sequence"/>
</dbReference>
<name>A0A1E3Q7H9_LIPST</name>
<evidence type="ECO:0000256" key="1">
    <source>
        <dbReference type="SAM" id="MobiDB-lite"/>
    </source>
</evidence>
<dbReference type="OrthoDB" id="10421361at2759"/>
<sequence>MRASRSPSSIEMVVAESATMAFLKAASPASDLPDDCASLPRSESPLDTADASSLATSLSSTSSASSSCLPKMATFTVVPPPRRKTPPKARRTVETTCPLRGCSPLPIKGPRSALRHFESPHHREMFEKLLDCAENYAATVADNSTASSNNFECVAANSICTLNEHNSPTPSNLANCRDLHYFYNDEHYKYVVWIAETGYHHEFAKTHRNGVRDLIAFDALVTNSICGDSSNEPHLA</sequence>
<evidence type="ECO:0000313" key="3">
    <source>
        <dbReference type="Proteomes" id="UP000094385"/>
    </source>
</evidence>
<accession>A0A1E3Q7H9</accession>
<gene>
    <name evidence="2" type="ORF">LIPSTDRAFT_26939</name>
</gene>
<proteinExistence type="predicted"/>
<feature type="region of interest" description="Disordered" evidence="1">
    <location>
        <begin position="28"/>
        <end position="53"/>
    </location>
</feature>
<evidence type="ECO:0000313" key="2">
    <source>
        <dbReference type="EMBL" id="ODQ73454.1"/>
    </source>
</evidence>
<keyword evidence="3" id="KW-1185">Reference proteome</keyword>
<protein>
    <submittedName>
        <fullName evidence="2">Uncharacterized protein</fullName>
    </submittedName>
</protein>
<dbReference type="AlphaFoldDB" id="A0A1E3Q7H9"/>
<organism evidence="2 3">
    <name type="scientific">Lipomyces starkeyi NRRL Y-11557</name>
    <dbReference type="NCBI Taxonomy" id="675824"/>
    <lineage>
        <taxon>Eukaryota</taxon>
        <taxon>Fungi</taxon>
        <taxon>Dikarya</taxon>
        <taxon>Ascomycota</taxon>
        <taxon>Saccharomycotina</taxon>
        <taxon>Lipomycetes</taxon>
        <taxon>Lipomycetales</taxon>
        <taxon>Lipomycetaceae</taxon>
        <taxon>Lipomyces</taxon>
    </lineage>
</organism>
<dbReference type="EMBL" id="KV454293">
    <property type="protein sequence ID" value="ODQ73454.1"/>
    <property type="molecule type" value="Genomic_DNA"/>
</dbReference>
<reference evidence="2 3" key="1">
    <citation type="journal article" date="2016" name="Proc. Natl. Acad. Sci. U.S.A.">
        <title>Comparative genomics of biotechnologically important yeasts.</title>
        <authorList>
            <person name="Riley R."/>
            <person name="Haridas S."/>
            <person name="Wolfe K.H."/>
            <person name="Lopes M.R."/>
            <person name="Hittinger C.T."/>
            <person name="Goeker M."/>
            <person name="Salamov A.A."/>
            <person name="Wisecaver J.H."/>
            <person name="Long T.M."/>
            <person name="Calvey C.H."/>
            <person name="Aerts A.L."/>
            <person name="Barry K.W."/>
            <person name="Choi C."/>
            <person name="Clum A."/>
            <person name="Coughlan A.Y."/>
            <person name="Deshpande S."/>
            <person name="Douglass A.P."/>
            <person name="Hanson S.J."/>
            <person name="Klenk H.-P."/>
            <person name="LaButti K.M."/>
            <person name="Lapidus A."/>
            <person name="Lindquist E.A."/>
            <person name="Lipzen A.M."/>
            <person name="Meier-Kolthoff J.P."/>
            <person name="Ohm R.A."/>
            <person name="Otillar R.P."/>
            <person name="Pangilinan J.L."/>
            <person name="Peng Y."/>
            <person name="Rokas A."/>
            <person name="Rosa C.A."/>
            <person name="Scheuner C."/>
            <person name="Sibirny A.A."/>
            <person name="Slot J.C."/>
            <person name="Stielow J.B."/>
            <person name="Sun H."/>
            <person name="Kurtzman C.P."/>
            <person name="Blackwell M."/>
            <person name="Grigoriev I.V."/>
            <person name="Jeffries T.W."/>
        </authorList>
    </citation>
    <scope>NUCLEOTIDE SEQUENCE [LARGE SCALE GENOMIC DNA]</scope>
    <source>
        <strain evidence="2 3">NRRL Y-11557</strain>
    </source>
</reference>